<dbReference type="InterPro" id="IPR050233">
    <property type="entry name" value="A_thaliana_F-box"/>
</dbReference>
<dbReference type="AlphaFoldDB" id="A0AAW1MTH4"/>
<sequence length="232" mass="26915">MGVLYDMPHYGAIIYGPCDGLYYLYVAEFRAFWNPTINELTPLPPIITKPNPPANAIYPSDDVYGFGLDPLTEDYKVVILRYYWSMDDDDETPTRPLSCYTVVKGRCFWLGSTHYTDAIYRELIISFDMAFDSFREIPVPNYQRPNYYYSASTTTLGMYEDSLAFFCVHREMNEEGILDIWTFNDGVWTKIFTIGPILGLWIPVGHWQSNKVLLEFEGHKIVLCDPNERDDP</sequence>
<dbReference type="PANTHER" id="PTHR47993">
    <property type="entry name" value="OS09G0372900 PROTEIN-RELATED"/>
    <property type="match status" value="1"/>
</dbReference>
<evidence type="ECO:0008006" key="3">
    <source>
        <dbReference type="Google" id="ProtNLM"/>
    </source>
</evidence>
<protein>
    <recommendedName>
        <fullName evidence="3">F-box associated domain-containing protein</fullName>
    </recommendedName>
</protein>
<evidence type="ECO:0000313" key="1">
    <source>
        <dbReference type="EMBL" id="KAK9749778.1"/>
    </source>
</evidence>
<reference evidence="1" key="1">
    <citation type="submission" date="2024-03" db="EMBL/GenBank/DDBJ databases">
        <title>WGS assembly of Saponaria officinalis var. Norfolk2.</title>
        <authorList>
            <person name="Jenkins J."/>
            <person name="Shu S."/>
            <person name="Grimwood J."/>
            <person name="Barry K."/>
            <person name="Goodstein D."/>
            <person name="Schmutz J."/>
            <person name="Leebens-Mack J."/>
            <person name="Osbourn A."/>
        </authorList>
    </citation>
    <scope>NUCLEOTIDE SEQUENCE [LARGE SCALE GENOMIC DNA]</scope>
    <source>
        <strain evidence="1">JIC</strain>
    </source>
</reference>
<name>A0AAW1MTH4_SAPOF</name>
<dbReference type="PANTHER" id="PTHR47993:SF149">
    <property type="entry name" value="F-BOX DOMAIN CONTAINING PROTEIN, EXPRESSED"/>
    <property type="match status" value="1"/>
</dbReference>
<keyword evidence="2" id="KW-1185">Reference proteome</keyword>
<gene>
    <name evidence="1" type="ORF">RND81_02G149300</name>
</gene>
<evidence type="ECO:0000313" key="2">
    <source>
        <dbReference type="Proteomes" id="UP001443914"/>
    </source>
</evidence>
<accession>A0AAW1MTH4</accession>
<dbReference type="EMBL" id="JBDFQZ010000002">
    <property type="protein sequence ID" value="KAK9749778.1"/>
    <property type="molecule type" value="Genomic_DNA"/>
</dbReference>
<dbReference type="Proteomes" id="UP001443914">
    <property type="component" value="Unassembled WGS sequence"/>
</dbReference>
<proteinExistence type="predicted"/>
<organism evidence="1 2">
    <name type="scientific">Saponaria officinalis</name>
    <name type="common">Common soapwort</name>
    <name type="synonym">Lychnis saponaria</name>
    <dbReference type="NCBI Taxonomy" id="3572"/>
    <lineage>
        <taxon>Eukaryota</taxon>
        <taxon>Viridiplantae</taxon>
        <taxon>Streptophyta</taxon>
        <taxon>Embryophyta</taxon>
        <taxon>Tracheophyta</taxon>
        <taxon>Spermatophyta</taxon>
        <taxon>Magnoliopsida</taxon>
        <taxon>eudicotyledons</taxon>
        <taxon>Gunneridae</taxon>
        <taxon>Pentapetalae</taxon>
        <taxon>Caryophyllales</taxon>
        <taxon>Caryophyllaceae</taxon>
        <taxon>Caryophylleae</taxon>
        <taxon>Saponaria</taxon>
    </lineage>
</organism>
<comment type="caution">
    <text evidence="1">The sequence shown here is derived from an EMBL/GenBank/DDBJ whole genome shotgun (WGS) entry which is preliminary data.</text>
</comment>